<comment type="similarity">
    <text evidence="1">Belongs to the TALE/M-ATYP homeobox family.</text>
</comment>
<protein>
    <submittedName>
        <fullName evidence="8">Uncharacterized protein</fullName>
    </submittedName>
</protein>
<evidence type="ECO:0000256" key="1">
    <source>
        <dbReference type="ARBA" id="ARBA00005800"/>
    </source>
</evidence>
<keyword evidence="4" id="KW-0539">Nucleus</keyword>
<dbReference type="AlphaFoldDB" id="A0AAW0E0D9"/>
<keyword evidence="2" id="KW-0238">DNA-binding</keyword>
<dbReference type="SUPFAM" id="SSF46689">
    <property type="entry name" value="Homeodomain-like"/>
    <property type="match status" value="1"/>
</dbReference>
<organism evidence="8 9">
    <name type="scientific">Paramarasmius palmivorus</name>
    <dbReference type="NCBI Taxonomy" id="297713"/>
    <lineage>
        <taxon>Eukaryota</taxon>
        <taxon>Fungi</taxon>
        <taxon>Dikarya</taxon>
        <taxon>Basidiomycota</taxon>
        <taxon>Agaricomycotina</taxon>
        <taxon>Agaricomycetes</taxon>
        <taxon>Agaricomycetidae</taxon>
        <taxon>Agaricales</taxon>
        <taxon>Marasmiineae</taxon>
        <taxon>Marasmiaceae</taxon>
        <taxon>Paramarasmius</taxon>
    </lineage>
</organism>
<feature type="domain" description="Mating-type protein C-terminal" evidence="7">
    <location>
        <begin position="206"/>
        <end position="398"/>
    </location>
</feature>
<evidence type="ECO:0000259" key="7">
    <source>
        <dbReference type="Pfam" id="PF12737"/>
    </source>
</evidence>
<dbReference type="GO" id="GO:0006355">
    <property type="term" value="P:regulation of DNA-templated transcription"/>
    <property type="evidence" value="ECO:0007669"/>
    <property type="project" value="InterPro"/>
</dbReference>
<dbReference type="Pfam" id="PF12737">
    <property type="entry name" value="Mating_C"/>
    <property type="match status" value="1"/>
</dbReference>
<dbReference type="Proteomes" id="UP001383192">
    <property type="component" value="Unassembled WGS sequence"/>
</dbReference>
<gene>
    <name evidence="8" type="ORF">VNI00_002020</name>
</gene>
<dbReference type="Gene3D" id="1.10.10.60">
    <property type="entry name" value="Homeodomain-like"/>
    <property type="match status" value="1"/>
</dbReference>
<evidence type="ECO:0000256" key="4">
    <source>
        <dbReference type="ARBA" id="ARBA00023242"/>
    </source>
</evidence>
<dbReference type="CDD" id="cd00086">
    <property type="entry name" value="homeodomain"/>
    <property type="match status" value="1"/>
</dbReference>
<feature type="compositionally biased region" description="Polar residues" evidence="5">
    <location>
        <begin position="436"/>
        <end position="452"/>
    </location>
</feature>
<keyword evidence="3" id="KW-0371">Homeobox</keyword>
<feature type="region of interest" description="Disordered" evidence="5">
    <location>
        <begin position="429"/>
        <end position="452"/>
    </location>
</feature>
<feature type="region of interest" description="Disordered" evidence="5">
    <location>
        <begin position="83"/>
        <end position="113"/>
    </location>
</feature>
<evidence type="ECO:0000256" key="2">
    <source>
        <dbReference type="ARBA" id="ARBA00023125"/>
    </source>
</evidence>
<comment type="caution">
    <text evidence="8">The sequence shown here is derived from an EMBL/GenBank/DDBJ whole genome shotgun (WGS) entry which is preliminary data.</text>
</comment>
<keyword evidence="9" id="KW-1185">Reference proteome</keyword>
<evidence type="ECO:0000313" key="9">
    <source>
        <dbReference type="Proteomes" id="UP001383192"/>
    </source>
</evidence>
<feature type="domain" description="KN homeodomain" evidence="6">
    <location>
        <begin position="123"/>
        <end position="162"/>
    </location>
</feature>
<feature type="compositionally biased region" description="Basic and acidic residues" evidence="5">
    <location>
        <begin position="296"/>
        <end position="305"/>
    </location>
</feature>
<dbReference type="InterPro" id="IPR009057">
    <property type="entry name" value="Homeodomain-like_sf"/>
</dbReference>
<dbReference type="InterPro" id="IPR024441">
    <property type="entry name" value="Homeodomain1_C"/>
</dbReference>
<feature type="region of interest" description="Disordered" evidence="5">
    <location>
        <begin position="252"/>
        <end position="372"/>
    </location>
</feature>
<feature type="compositionally biased region" description="Low complexity" evidence="5">
    <location>
        <begin position="309"/>
        <end position="339"/>
    </location>
</feature>
<dbReference type="InterPro" id="IPR001356">
    <property type="entry name" value="HD"/>
</dbReference>
<reference evidence="8 9" key="1">
    <citation type="submission" date="2024-01" db="EMBL/GenBank/DDBJ databases">
        <title>A draft genome for a cacao thread blight-causing isolate of Paramarasmius palmivorus.</title>
        <authorList>
            <person name="Baruah I.K."/>
            <person name="Bukari Y."/>
            <person name="Amoako-Attah I."/>
            <person name="Meinhardt L.W."/>
            <person name="Bailey B.A."/>
            <person name="Cohen S.P."/>
        </authorList>
    </citation>
    <scope>NUCLEOTIDE SEQUENCE [LARGE SCALE GENOMIC DNA]</scope>
    <source>
        <strain evidence="8 9">GH-12</strain>
    </source>
</reference>
<dbReference type="Pfam" id="PF05920">
    <property type="entry name" value="Homeobox_KN"/>
    <property type="match status" value="1"/>
</dbReference>
<evidence type="ECO:0000313" key="8">
    <source>
        <dbReference type="EMBL" id="KAK7058386.1"/>
    </source>
</evidence>
<dbReference type="EMBL" id="JAYKXP010000005">
    <property type="protein sequence ID" value="KAK7058386.1"/>
    <property type="molecule type" value="Genomic_DNA"/>
</dbReference>
<feature type="compositionally biased region" description="Basic residues" evidence="5">
    <location>
        <begin position="259"/>
        <end position="268"/>
    </location>
</feature>
<accession>A0AAW0E0D9</accession>
<dbReference type="GO" id="GO:0003677">
    <property type="term" value="F:DNA binding"/>
    <property type="evidence" value="ECO:0007669"/>
    <property type="project" value="UniProtKB-KW"/>
</dbReference>
<proteinExistence type="inferred from homology"/>
<dbReference type="InterPro" id="IPR008422">
    <property type="entry name" value="KN_HD"/>
</dbReference>
<evidence type="ECO:0000256" key="3">
    <source>
        <dbReference type="ARBA" id="ARBA00023155"/>
    </source>
</evidence>
<name>A0AAW0E0D9_9AGAR</name>
<sequence length="569" mass="62426">MASAAVTPKQLYSAIDNFFISMQDASLDSFMSQWGQLQQNTIAGQKDGTLNTDTSLLAIDVATCIEQLCDSFMQLNQIEDKFDPHELSSSPDAGHDSHPSHSSSPEPEPPISSSPYVRDAYEWLLENLHNPYPSPAQRDAISFKSGASRKSIDSWFIDVRKRIGWNVVRKKYFKERKEMIAAACIFIRGDDPDTTDKKQPDYPADLGLAFAEIRGKALDLYGNNKEASYLVQKLAGQVKTLTPELQEELAKERREEKLKRRRVAHKRQLSSSSSEESIQAPVAGKRRRSDDDESDSPSRKRTRDEEPSEVPLPSALSPAASTAFDEAPTPSTSTSSPAPSTSPQPEPGSKKRRLVSDSDATPRAAKRSRMAYPMGRAASVPITLPVPQFPVENWFTQTQPLPAVDQWPEDKFNFTFGTTDYYSDLETLLSDGSDIGSPNGTGPSTPAPQDSLQLGIAPSQTTLPSYYNPVKDVDLGINLNIDELLNNLSNPAMGMGMGIGIVDPSASHLPDTFSGAQNPLPDIGLEFMNFPLDWSTDLNPAVGLDGCGISLSGFEAHEQDYLRLPQVAW</sequence>
<evidence type="ECO:0000259" key="6">
    <source>
        <dbReference type="Pfam" id="PF05920"/>
    </source>
</evidence>
<evidence type="ECO:0000256" key="5">
    <source>
        <dbReference type="SAM" id="MobiDB-lite"/>
    </source>
</evidence>